<evidence type="ECO:0008006" key="5">
    <source>
        <dbReference type="Google" id="ProtNLM"/>
    </source>
</evidence>
<dbReference type="AlphaFoldDB" id="A0A453K4K8"/>
<evidence type="ECO:0000313" key="3">
    <source>
        <dbReference type="EnsemblPlants" id="AET5Gv20287900.1"/>
    </source>
</evidence>
<reference evidence="4" key="2">
    <citation type="journal article" date="2017" name="Nat. Plants">
        <title>The Aegilops tauschii genome reveals multiple impacts of transposons.</title>
        <authorList>
            <person name="Zhao G."/>
            <person name="Zou C."/>
            <person name="Li K."/>
            <person name="Wang K."/>
            <person name="Li T."/>
            <person name="Gao L."/>
            <person name="Zhang X."/>
            <person name="Wang H."/>
            <person name="Yang Z."/>
            <person name="Liu X."/>
            <person name="Jiang W."/>
            <person name="Mao L."/>
            <person name="Kong X."/>
            <person name="Jiao Y."/>
            <person name="Jia J."/>
        </authorList>
    </citation>
    <scope>NUCLEOTIDE SEQUENCE [LARGE SCALE GENOMIC DNA]</scope>
    <source>
        <strain evidence="4">cv. AL8/78</strain>
    </source>
</reference>
<reference evidence="4" key="1">
    <citation type="journal article" date="2014" name="Science">
        <title>Ancient hybridizations among the ancestral genomes of bread wheat.</title>
        <authorList>
            <consortium name="International Wheat Genome Sequencing Consortium,"/>
            <person name="Marcussen T."/>
            <person name="Sandve S.R."/>
            <person name="Heier L."/>
            <person name="Spannagl M."/>
            <person name="Pfeifer M."/>
            <person name="Jakobsen K.S."/>
            <person name="Wulff B.B."/>
            <person name="Steuernagel B."/>
            <person name="Mayer K.F."/>
            <person name="Olsen O.A."/>
        </authorList>
    </citation>
    <scope>NUCLEOTIDE SEQUENCE [LARGE SCALE GENOMIC DNA]</scope>
    <source>
        <strain evidence="4">cv. AL8/78</strain>
    </source>
</reference>
<evidence type="ECO:0000313" key="4">
    <source>
        <dbReference type="Proteomes" id="UP000015105"/>
    </source>
</evidence>
<evidence type="ECO:0000256" key="1">
    <source>
        <dbReference type="SAM" id="MobiDB-lite"/>
    </source>
</evidence>
<accession>A0A453K4K8</accession>
<reference evidence="3" key="3">
    <citation type="journal article" date="2017" name="Nature">
        <title>Genome sequence of the progenitor of the wheat D genome Aegilops tauschii.</title>
        <authorList>
            <person name="Luo M.C."/>
            <person name="Gu Y.Q."/>
            <person name="Puiu D."/>
            <person name="Wang H."/>
            <person name="Twardziok S.O."/>
            <person name="Deal K.R."/>
            <person name="Huo N."/>
            <person name="Zhu T."/>
            <person name="Wang L."/>
            <person name="Wang Y."/>
            <person name="McGuire P.E."/>
            <person name="Liu S."/>
            <person name="Long H."/>
            <person name="Ramasamy R.K."/>
            <person name="Rodriguez J.C."/>
            <person name="Van S.L."/>
            <person name="Yuan L."/>
            <person name="Wang Z."/>
            <person name="Xia Z."/>
            <person name="Xiao L."/>
            <person name="Anderson O.D."/>
            <person name="Ouyang S."/>
            <person name="Liang Y."/>
            <person name="Zimin A.V."/>
            <person name="Pertea G."/>
            <person name="Qi P."/>
            <person name="Bennetzen J.L."/>
            <person name="Dai X."/>
            <person name="Dawson M.W."/>
            <person name="Muller H.G."/>
            <person name="Kugler K."/>
            <person name="Rivarola-Duarte L."/>
            <person name="Spannagl M."/>
            <person name="Mayer K.F.X."/>
            <person name="Lu F.H."/>
            <person name="Bevan M.W."/>
            <person name="Leroy P."/>
            <person name="Li P."/>
            <person name="You F.M."/>
            <person name="Sun Q."/>
            <person name="Liu Z."/>
            <person name="Lyons E."/>
            <person name="Wicker T."/>
            <person name="Salzberg S.L."/>
            <person name="Devos K.M."/>
            <person name="Dvorak J."/>
        </authorList>
    </citation>
    <scope>NUCLEOTIDE SEQUENCE [LARGE SCALE GENOMIC DNA]</scope>
    <source>
        <strain evidence="3">cv. AL8/78</strain>
    </source>
</reference>
<name>A0A453K4K8_AEGTS</name>
<reference evidence="3" key="5">
    <citation type="journal article" date="2021" name="G3 (Bethesda)">
        <title>Aegilops tauschii genome assembly Aet v5.0 features greater sequence contiguity and improved annotation.</title>
        <authorList>
            <person name="Wang L."/>
            <person name="Zhu T."/>
            <person name="Rodriguez J.C."/>
            <person name="Deal K.R."/>
            <person name="Dubcovsky J."/>
            <person name="McGuire P.E."/>
            <person name="Lux T."/>
            <person name="Spannagl M."/>
            <person name="Mayer K.F.X."/>
            <person name="Baldrich P."/>
            <person name="Meyers B.C."/>
            <person name="Huo N."/>
            <person name="Gu Y.Q."/>
            <person name="Zhou H."/>
            <person name="Devos K.M."/>
            <person name="Bennetzen J.L."/>
            <person name="Unver T."/>
            <person name="Budak H."/>
            <person name="Gulick P.J."/>
            <person name="Galiba G."/>
            <person name="Kalapos B."/>
            <person name="Nelson D.R."/>
            <person name="Li P."/>
            <person name="You F.M."/>
            <person name="Luo M.C."/>
            <person name="Dvorak J."/>
        </authorList>
    </citation>
    <scope>NUCLEOTIDE SEQUENCE [LARGE SCALE GENOMIC DNA]</scope>
    <source>
        <strain evidence="3">cv. AL8/78</strain>
    </source>
</reference>
<keyword evidence="2" id="KW-0732">Signal</keyword>
<dbReference type="EnsemblPlants" id="AET5Gv20287900.1">
    <property type="protein sequence ID" value="AET5Gv20287900.1"/>
    <property type="gene ID" value="AET5Gv20287900"/>
</dbReference>
<dbReference type="Gramene" id="AET5Gv20287900.1">
    <property type="protein sequence ID" value="AET5Gv20287900.1"/>
    <property type="gene ID" value="AET5Gv20287900"/>
</dbReference>
<dbReference type="Proteomes" id="UP000015105">
    <property type="component" value="Chromosome 5D"/>
</dbReference>
<organism evidence="3 4">
    <name type="scientific">Aegilops tauschii subsp. strangulata</name>
    <name type="common">Goatgrass</name>
    <dbReference type="NCBI Taxonomy" id="200361"/>
    <lineage>
        <taxon>Eukaryota</taxon>
        <taxon>Viridiplantae</taxon>
        <taxon>Streptophyta</taxon>
        <taxon>Embryophyta</taxon>
        <taxon>Tracheophyta</taxon>
        <taxon>Spermatophyta</taxon>
        <taxon>Magnoliopsida</taxon>
        <taxon>Liliopsida</taxon>
        <taxon>Poales</taxon>
        <taxon>Poaceae</taxon>
        <taxon>BOP clade</taxon>
        <taxon>Pooideae</taxon>
        <taxon>Triticodae</taxon>
        <taxon>Triticeae</taxon>
        <taxon>Triticinae</taxon>
        <taxon>Aegilops</taxon>
    </lineage>
</organism>
<feature type="region of interest" description="Disordered" evidence="1">
    <location>
        <begin position="39"/>
        <end position="96"/>
    </location>
</feature>
<proteinExistence type="predicted"/>
<keyword evidence="4" id="KW-1185">Reference proteome</keyword>
<feature type="signal peptide" evidence="2">
    <location>
        <begin position="1"/>
        <end position="31"/>
    </location>
</feature>
<feature type="chain" id="PRO_5019266132" description="OCEL domain-containing protein" evidence="2">
    <location>
        <begin position="32"/>
        <end position="178"/>
    </location>
</feature>
<sequence>MSGFLAVAGKIVTFLLWVLFLVLQTATKVVGGLLQVAPPAEPQEEPQPEAAPRPRSPPAARNRAGGGPADPYDPQSQLWDPPPSPHTAPVTDEYHSSSIYRRRVSAPQAAEDLVVSSSSYSHSAVAAAPASPAHAVSVPPVSRTIKTPAVASKRPKLERKYSKIVDQYRSLDERLLKH</sequence>
<evidence type="ECO:0000256" key="2">
    <source>
        <dbReference type="SAM" id="SignalP"/>
    </source>
</evidence>
<reference evidence="3" key="4">
    <citation type="submission" date="2019-03" db="UniProtKB">
        <authorList>
            <consortium name="EnsemblPlants"/>
        </authorList>
    </citation>
    <scope>IDENTIFICATION</scope>
</reference>
<protein>
    <recommendedName>
        <fullName evidence="5">OCEL domain-containing protein</fullName>
    </recommendedName>
</protein>